<evidence type="ECO:0000313" key="2">
    <source>
        <dbReference type="Proteomes" id="UP000604825"/>
    </source>
</evidence>
<dbReference type="EMBL" id="CAJGYO010000010">
    <property type="protein sequence ID" value="CAD6255440.1"/>
    <property type="molecule type" value="Genomic_DNA"/>
</dbReference>
<protein>
    <submittedName>
        <fullName evidence="1">Uncharacterized protein</fullName>
    </submittedName>
</protein>
<proteinExistence type="predicted"/>
<evidence type="ECO:0000313" key="1">
    <source>
        <dbReference type="EMBL" id="CAD6255440.1"/>
    </source>
</evidence>
<sequence>MPEKTMLSLSTSGESTTGHLGVLDRKEYMGLRLGYRFNEPARIATFIFDPRRWAKGYSFQGLFGYFQIMEASFHNLPPDISRRVDRPAERRRRFFCFGLPLLLPSLSSAISRAEAQPRREVCKDRDAMASRRTTTMATAGLGRRFRGCPASRRVEGPVAAAGQDLAVSLASGLRATQNGGPAASGGELVRLGKKWWRLVLGGEGAGLPEQRRRRRERQLLHDRCRLFFRTGGGFQTVPYGCIWASDTDLQNTENVFLFFANKELDMVREHIQKLLIFWKITC</sequence>
<accession>A0A811QH42</accession>
<keyword evidence="2" id="KW-1185">Reference proteome</keyword>
<dbReference type="AlphaFoldDB" id="A0A811QH42"/>
<name>A0A811QH42_9POAL</name>
<gene>
    <name evidence="1" type="ORF">NCGR_LOCUS38985</name>
</gene>
<organism evidence="1 2">
    <name type="scientific">Miscanthus lutarioriparius</name>
    <dbReference type="NCBI Taxonomy" id="422564"/>
    <lineage>
        <taxon>Eukaryota</taxon>
        <taxon>Viridiplantae</taxon>
        <taxon>Streptophyta</taxon>
        <taxon>Embryophyta</taxon>
        <taxon>Tracheophyta</taxon>
        <taxon>Spermatophyta</taxon>
        <taxon>Magnoliopsida</taxon>
        <taxon>Liliopsida</taxon>
        <taxon>Poales</taxon>
        <taxon>Poaceae</taxon>
        <taxon>PACMAD clade</taxon>
        <taxon>Panicoideae</taxon>
        <taxon>Andropogonodae</taxon>
        <taxon>Andropogoneae</taxon>
        <taxon>Saccharinae</taxon>
        <taxon>Miscanthus</taxon>
    </lineage>
</organism>
<reference evidence="1" key="1">
    <citation type="submission" date="2020-10" db="EMBL/GenBank/DDBJ databases">
        <authorList>
            <person name="Han B."/>
            <person name="Lu T."/>
            <person name="Zhao Q."/>
            <person name="Huang X."/>
            <person name="Zhao Y."/>
        </authorList>
    </citation>
    <scope>NUCLEOTIDE SEQUENCE</scope>
</reference>
<dbReference type="Proteomes" id="UP000604825">
    <property type="component" value="Unassembled WGS sequence"/>
</dbReference>
<comment type="caution">
    <text evidence="1">The sequence shown here is derived from an EMBL/GenBank/DDBJ whole genome shotgun (WGS) entry which is preliminary data.</text>
</comment>